<proteinExistence type="predicted"/>
<dbReference type="Proteomes" id="UP001268610">
    <property type="component" value="Unassembled WGS sequence"/>
</dbReference>
<sequence length="114" mass="13457">IIKSLYPSAKFSVFIQAFVYGVGIHLNQTGYRTSPDALNDCVDQINAYLVRPAVKRRSYQPNEKYRNHRKQISQYIDGLFNNHGRVLVLRMYFSYLADFYPRMTLIKHHRDTLI</sequence>
<feature type="non-terminal residue" evidence="1">
    <location>
        <position position="114"/>
    </location>
</feature>
<evidence type="ECO:0000313" key="1">
    <source>
        <dbReference type="EMBL" id="MDR9778806.1"/>
    </source>
</evidence>
<comment type="caution">
    <text evidence="1">The sequence shown here is derived from an EMBL/GenBank/DDBJ whole genome shotgun (WGS) entry which is preliminary data.</text>
</comment>
<protein>
    <submittedName>
        <fullName evidence="1">Uncharacterized protein</fullName>
    </submittedName>
</protein>
<organism evidence="1 2">
    <name type="scientific">Rhizobium hidalgonense</name>
    <dbReference type="NCBI Taxonomy" id="1538159"/>
    <lineage>
        <taxon>Bacteria</taxon>
        <taxon>Pseudomonadati</taxon>
        <taxon>Pseudomonadota</taxon>
        <taxon>Alphaproteobacteria</taxon>
        <taxon>Hyphomicrobiales</taxon>
        <taxon>Rhizobiaceae</taxon>
        <taxon>Rhizobium/Agrobacterium group</taxon>
        <taxon>Rhizobium</taxon>
    </lineage>
</organism>
<evidence type="ECO:0000313" key="2">
    <source>
        <dbReference type="Proteomes" id="UP001268610"/>
    </source>
</evidence>
<reference evidence="1" key="1">
    <citation type="submission" date="2023-04" db="EMBL/GenBank/DDBJ databases">
        <title>Genomic characterization of faba bean (Vicia faba) microsymbionts in Mexican soils.</title>
        <authorList>
            <person name="Rivera Orduna F.N."/>
            <person name="Guevara-Luna J."/>
            <person name="Yan J."/>
            <person name="Arroyo-Herrera I."/>
            <person name="Li Y."/>
            <person name="Vasquez-Murrieta M.S."/>
            <person name="Wang E.T."/>
        </authorList>
    </citation>
    <scope>NUCLEOTIDE SEQUENCE</scope>
    <source>
        <strain evidence="1">CH26</strain>
    </source>
</reference>
<gene>
    <name evidence="1" type="ORF">RJJ65_40380</name>
</gene>
<name>A0AAJ2H1G8_9HYPH</name>
<feature type="non-terminal residue" evidence="1">
    <location>
        <position position="1"/>
    </location>
</feature>
<accession>A0AAJ2H1G8</accession>
<dbReference type="RefSeq" id="WP_310866785.1">
    <property type="nucleotide sequence ID" value="NZ_JAVLSF010001234.1"/>
</dbReference>
<dbReference type="EMBL" id="JAVLSF010001234">
    <property type="protein sequence ID" value="MDR9778806.1"/>
    <property type="molecule type" value="Genomic_DNA"/>
</dbReference>
<dbReference type="AlphaFoldDB" id="A0AAJ2H1G8"/>